<gene>
    <name evidence="1" type="ORF">SD37_30485</name>
</gene>
<dbReference type="AlphaFoldDB" id="A0A193C4N5"/>
<dbReference type="KEGG" id="aori:SD37_30485"/>
<dbReference type="RefSeq" id="WP_044855548.1">
    <property type="nucleotide sequence ID" value="NZ_CP016174.1"/>
</dbReference>
<sequence>MDVFATVLRNRIADAANAEAAARQAGRPDEAELHAARLADLVDLAAEHDIAVETRTDIVG</sequence>
<name>A0A193C4N5_AMYOR</name>
<keyword evidence="2" id="KW-1185">Reference proteome</keyword>
<reference evidence="1 2" key="1">
    <citation type="journal article" date="2015" name="Genome Announc.">
        <title>Draft Genome Sequence of Norvancomycin-Producing Strain Amycolatopsis orientalis CPCC200066.</title>
        <authorList>
            <person name="Lei X."/>
            <person name="Yuan F."/>
            <person name="Shi Y."/>
            <person name="Li X."/>
            <person name="Wang L."/>
            <person name="Hong B."/>
        </authorList>
    </citation>
    <scope>NUCLEOTIDE SEQUENCE [LARGE SCALE GENOMIC DNA]</scope>
    <source>
        <strain evidence="1 2">B-37</strain>
    </source>
</reference>
<accession>A0A193C4N5</accession>
<evidence type="ECO:0000313" key="2">
    <source>
        <dbReference type="Proteomes" id="UP000093695"/>
    </source>
</evidence>
<proteinExistence type="predicted"/>
<organism evidence="1 2">
    <name type="scientific">Amycolatopsis orientalis</name>
    <name type="common">Nocardia orientalis</name>
    <dbReference type="NCBI Taxonomy" id="31958"/>
    <lineage>
        <taxon>Bacteria</taxon>
        <taxon>Bacillati</taxon>
        <taxon>Actinomycetota</taxon>
        <taxon>Actinomycetes</taxon>
        <taxon>Pseudonocardiales</taxon>
        <taxon>Pseudonocardiaceae</taxon>
        <taxon>Amycolatopsis</taxon>
    </lineage>
</organism>
<evidence type="ECO:0000313" key="1">
    <source>
        <dbReference type="EMBL" id="ANN19521.1"/>
    </source>
</evidence>
<protein>
    <submittedName>
        <fullName evidence="1">Uncharacterized protein</fullName>
    </submittedName>
</protein>
<dbReference type="Proteomes" id="UP000093695">
    <property type="component" value="Chromosome"/>
</dbReference>
<dbReference type="EMBL" id="CP016174">
    <property type="protein sequence ID" value="ANN19521.1"/>
    <property type="molecule type" value="Genomic_DNA"/>
</dbReference>